<reference evidence="14 15" key="1">
    <citation type="journal article" date="2014" name="BMC Genomics">
        <title>Genome sequencing of four Aureobasidium pullulans varieties: biotechnological potential, stress tolerance, and description of new species.</title>
        <authorList>
            <person name="Gostin Ar C."/>
            <person name="Ohm R.A."/>
            <person name="Kogej T."/>
            <person name="Sonjak S."/>
            <person name="Turk M."/>
            <person name="Zajc J."/>
            <person name="Zalar P."/>
            <person name="Grube M."/>
            <person name="Sun H."/>
            <person name="Han J."/>
            <person name="Sharma A."/>
            <person name="Chiniquy J."/>
            <person name="Ngan C.Y."/>
            <person name="Lipzen A."/>
            <person name="Barry K."/>
            <person name="Grigoriev I.V."/>
            <person name="Gunde-Cimerman N."/>
        </authorList>
    </citation>
    <scope>NUCLEOTIDE SEQUENCE [LARGE SCALE GENOMIC DNA]</scope>
    <source>
        <strain evidence="14 15">CBS 147.97</strain>
    </source>
</reference>
<feature type="binding site" evidence="9">
    <location>
        <position position="428"/>
    </location>
    <ligand>
        <name>(S)-malate</name>
        <dbReference type="ChEBI" id="CHEBI:15589"/>
    </ligand>
</feature>
<feature type="binding site" evidence="10">
    <location>
        <position position="282"/>
    </location>
    <ligand>
        <name>a divalent metal cation</name>
        <dbReference type="ChEBI" id="CHEBI:60240"/>
    </ligand>
</feature>
<keyword evidence="4 10" id="KW-0479">Metal-binding</keyword>
<dbReference type="InterPro" id="IPR015884">
    <property type="entry name" value="Malic_enzyme_CS"/>
</dbReference>
<evidence type="ECO:0000256" key="10">
    <source>
        <dbReference type="PIRSR" id="PIRSR000106-3"/>
    </source>
</evidence>
<dbReference type="PIRSF" id="PIRSF000106">
    <property type="entry name" value="ME"/>
    <property type="match status" value="1"/>
</dbReference>
<dbReference type="Proteomes" id="UP000027730">
    <property type="component" value="Unassembled WGS sequence"/>
</dbReference>
<comment type="cofactor">
    <cofactor evidence="10">
        <name>Mg(2+)</name>
        <dbReference type="ChEBI" id="CHEBI:18420"/>
    </cofactor>
    <cofactor evidence="10">
        <name>Mn(2+)</name>
        <dbReference type="ChEBI" id="CHEBI:29035"/>
    </cofactor>
    <text evidence="10">Divalent metal cations. Prefers magnesium or manganese.</text>
</comment>
<dbReference type="Pfam" id="PF00390">
    <property type="entry name" value="malic"/>
    <property type="match status" value="1"/>
</dbReference>
<protein>
    <recommendedName>
        <fullName evidence="11">Malic enzyme</fullName>
    </recommendedName>
</protein>
<accession>A0A074W5E2</accession>
<keyword evidence="15" id="KW-1185">Reference proteome</keyword>
<dbReference type="InterPro" id="IPR012302">
    <property type="entry name" value="Malic_NAD-bd"/>
</dbReference>
<comment type="subunit">
    <text evidence="3">Homodimer.</text>
</comment>
<dbReference type="AlphaFoldDB" id="A0A074W5E2"/>
<comment type="similarity">
    <text evidence="2 11">Belongs to the malic enzymes family.</text>
</comment>
<comment type="cofactor">
    <cofactor evidence="1">
        <name>Mn(2+)</name>
        <dbReference type="ChEBI" id="CHEBI:29035"/>
    </cofactor>
</comment>
<dbReference type="SMART" id="SM00919">
    <property type="entry name" value="Malic_M"/>
    <property type="match status" value="1"/>
</dbReference>
<dbReference type="SUPFAM" id="SSF53223">
    <property type="entry name" value="Aminoacid dehydrogenase-like, N-terminal domain"/>
    <property type="match status" value="1"/>
</dbReference>
<feature type="active site" description="Proton donor" evidence="8">
    <location>
        <position position="114"/>
    </location>
</feature>
<dbReference type="PROSITE" id="PS00331">
    <property type="entry name" value="MALIC_ENZYMES"/>
    <property type="match status" value="1"/>
</dbReference>
<evidence type="ECO:0000313" key="15">
    <source>
        <dbReference type="Proteomes" id="UP000027730"/>
    </source>
</evidence>
<evidence type="ECO:0000256" key="2">
    <source>
        <dbReference type="ARBA" id="ARBA00008785"/>
    </source>
</evidence>
<dbReference type="PANTHER" id="PTHR23406:SF34">
    <property type="entry name" value="NAD-DEPENDENT MALIC ENZYME, MITOCHONDRIAL"/>
    <property type="match status" value="1"/>
</dbReference>
<dbReference type="GO" id="GO:0006108">
    <property type="term" value="P:malate metabolic process"/>
    <property type="evidence" value="ECO:0007669"/>
    <property type="project" value="TreeGrafter"/>
</dbReference>
<evidence type="ECO:0000256" key="7">
    <source>
        <dbReference type="ARBA" id="ARBA00023239"/>
    </source>
</evidence>
<evidence type="ECO:0000256" key="4">
    <source>
        <dbReference type="ARBA" id="ARBA00022723"/>
    </source>
</evidence>
<dbReference type="InterPro" id="IPR037062">
    <property type="entry name" value="Malic_N_dom_sf"/>
</dbReference>
<dbReference type="FunFam" id="3.40.50.10380:FF:000001">
    <property type="entry name" value="NAD-dependent malic enzyme"/>
    <property type="match status" value="1"/>
</dbReference>
<evidence type="ECO:0000256" key="6">
    <source>
        <dbReference type="ARBA" id="ARBA00023211"/>
    </source>
</evidence>
<dbReference type="GeneID" id="25417791"/>
<dbReference type="SMART" id="SM01274">
    <property type="entry name" value="malic"/>
    <property type="match status" value="1"/>
</dbReference>
<dbReference type="Gene3D" id="3.40.50.720">
    <property type="entry name" value="NAD(P)-binding Rossmann-like Domain"/>
    <property type="match status" value="1"/>
</dbReference>
<feature type="binding site" evidence="10">
    <location>
        <position position="258"/>
    </location>
    <ligand>
        <name>a divalent metal cation</name>
        <dbReference type="ChEBI" id="CHEBI:60240"/>
    </ligand>
</feature>
<dbReference type="SUPFAM" id="SSF51735">
    <property type="entry name" value="NAD(P)-binding Rossmann-fold domains"/>
    <property type="match status" value="1"/>
</dbReference>
<evidence type="ECO:0000256" key="11">
    <source>
        <dbReference type="RuleBase" id="RU003426"/>
    </source>
</evidence>
<dbReference type="GO" id="GO:0051287">
    <property type="term" value="F:NAD binding"/>
    <property type="evidence" value="ECO:0007669"/>
    <property type="project" value="InterPro"/>
</dbReference>
<dbReference type="GO" id="GO:0005739">
    <property type="term" value="C:mitochondrion"/>
    <property type="evidence" value="ECO:0007669"/>
    <property type="project" value="TreeGrafter"/>
</dbReference>
<feature type="domain" description="Malic enzyme N-terminal" evidence="13">
    <location>
        <begin position="91"/>
        <end position="273"/>
    </location>
</feature>
<dbReference type="CDD" id="cd05312">
    <property type="entry name" value="NAD_bind_1_malic_enz"/>
    <property type="match status" value="1"/>
</dbReference>
<dbReference type="Pfam" id="PF03949">
    <property type="entry name" value="Malic_M"/>
    <property type="match status" value="1"/>
</dbReference>
<evidence type="ECO:0000256" key="9">
    <source>
        <dbReference type="PIRSR" id="PIRSR000106-2"/>
    </source>
</evidence>
<evidence type="ECO:0000256" key="3">
    <source>
        <dbReference type="ARBA" id="ARBA00011738"/>
    </source>
</evidence>
<dbReference type="GO" id="GO:0004471">
    <property type="term" value="F:malate dehydrogenase (decarboxylating) (NAD+) activity"/>
    <property type="evidence" value="ECO:0007669"/>
    <property type="project" value="TreeGrafter"/>
</dbReference>
<proteinExistence type="inferred from homology"/>
<dbReference type="InterPro" id="IPR001891">
    <property type="entry name" value="Malic_OxRdtase"/>
</dbReference>
<feature type="domain" description="Malic enzyme NAD-binding" evidence="12">
    <location>
        <begin position="283"/>
        <end position="541"/>
    </location>
</feature>
<keyword evidence="7" id="KW-0456">Lyase</keyword>
<evidence type="ECO:0000259" key="12">
    <source>
        <dbReference type="SMART" id="SM00919"/>
    </source>
</evidence>
<dbReference type="EMBL" id="KL584741">
    <property type="protein sequence ID" value="KEQ68073.1"/>
    <property type="molecule type" value="Genomic_DNA"/>
</dbReference>
<dbReference type="HOGENOM" id="CLU_011405_5_2_1"/>
<dbReference type="RefSeq" id="XP_013422256.1">
    <property type="nucleotide sequence ID" value="XM_013566802.1"/>
</dbReference>
<feature type="active site" description="Proton acceptor" evidence="8">
    <location>
        <position position="187"/>
    </location>
</feature>
<feature type="binding site" evidence="10">
    <location>
        <position position="259"/>
    </location>
    <ligand>
        <name>a divalent metal cation</name>
        <dbReference type="ChEBI" id="CHEBI:60240"/>
    </ligand>
</feature>
<keyword evidence="6" id="KW-0464">Manganese</keyword>
<dbReference type="Gene3D" id="3.40.50.10380">
    <property type="entry name" value="Malic enzyme, N-terminal domain"/>
    <property type="match status" value="1"/>
</dbReference>
<dbReference type="PRINTS" id="PR00072">
    <property type="entry name" value="MALOXRDTASE"/>
</dbReference>
<sequence length="577" mass="64036">MAHKSSSKHDDVPLKFEDSMRCPLKGVELLATPHFNKGSAHTKEERETFELTGLLPSRIQTIDEQTQRAYAQYSSCGDDDLAKNSFMTSLKEQNEVLYYRLIQDHLKEMLSIIYTPTEGAAISNYSRQFRRSEGCFLNIDEQDEIAKNLSQAKAPSDDIDVIVVSDGEQILGIGDQGVGAILISVAKLAIYTLCAGIHPDRTLPVVLDCGTNNEKFLKDDLYLGRRSTRVRGQKYDDFVDKFIAIAQEQYPKAYIHFEDFGISNARRILDKYTSKIACFNDDVQGTGCVTLAAIYAGLEVAKLSLKDVRVLIVGAGTAGTGIADQIADAVALESKLPKEKALEHFWCFDKSGLLLDSMKDDLTHAQHQYARKESEWKGKDTKDLASVVREVKPHILIGCSTKPKIFTEQVVKEMAKHTDRPLIFPLSNPTKLHEAAPVDLINWTDGKALISTGSPFDPIEHDGETHVIAECNNSMIYPGIGLGAILSRTKLISTPLLVAATQALASQAPSRRDDKKGLLPDVTDARRVSVKVAAAVIRKAQDEGLTQEQSIPKNNEDLEDWIKQQMWNAEYRTLKKA</sequence>
<feature type="binding site" evidence="9">
    <location>
        <position position="472"/>
    </location>
    <ligand>
        <name>(S)-malate</name>
        <dbReference type="ChEBI" id="CHEBI:15589"/>
    </ligand>
</feature>
<dbReference type="GO" id="GO:0016829">
    <property type="term" value="F:lyase activity"/>
    <property type="evidence" value="ECO:0007669"/>
    <property type="project" value="UniProtKB-KW"/>
</dbReference>
<dbReference type="InterPro" id="IPR046346">
    <property type="entry name" value="Aminoacid_DH-like_N_sf"/>
</dbReference>
<dbReference type="GO" id="GO:0005829">
    <property type="term" value="C:cytosol"/>
    <property type="evidence" value="ECO:0007669"/>
    <property type="project" value="TreeGrafter"/>
</dbReference>
<evidence type="ECO:0000259" key="13">
    <source>
        <dbReference type="SMART" id="SM01274"/>
    </source>
</evidence>
<evidence type="ECO:0000256" key="1">
    <source>
        <dbReference type="ARBA" id="ARBA00001936"/>
    </source>
</evidence>
<evidence type="ECO:0000313" key="14">
    <source>
        <dbReference type="EMBL" id="KEQ68073.1"/>
    </source>
</evidence>
<dbReference type="InterPro" id="IPR012301">
    <property type="entry name" value="Malic_N_dom"/>
</dbReference>
<keyword evidence="5" id="KW-0520">NAD</keyword>
<dbReference type="STRING" id="1043004.A0A074W5E2"/>
<dbReference type="PANTHER" id="PTHR23406">
    <property type="entry name" value="MALIC ENZYME-RELATED"/>
    <property type="match status" value="1"/>
</dbReference>
<dbReference type="NCBIfam" id="NF010052">
    <property type="entry name" value="PRK13529.1"/>
    <property type="match status" value="1"/>
</dbReference>
<dbReference type="InterPro" id="IPR036291">
    <property type="entry name" value="NAD(P)-bd_dom_sf"/>
</dbReference>
<evidence type="ECO:0000256" key="5">
    <source>
        <dbReference type="ARBA" id="ARBA00023027"/>
    </source>
</evidence>
<dbReference type="OrthoDB" id="5365701at2759"/>
<keyword evidence="11" id="KW-0560">Oxidoreductase</keyword>
<dbReference type="GO" id="GO:0046872">
    <property type="term" value="F:metal ion binding"/>
    <property type="evidence" value="ECO:0007669"/>
    <property type="project" value="UniProtKB-KW"/>
</dbReference>
<organism evidence="14 15">
    <name type="scientific">Aureobasidium namibiae CBS 147.97</name>
    <dbReference type="NCBI Taxonomy" id="1043004"/>
    <lineage>
        <taxon>Eukaryota</taxon>
        <taxon>Fungi</taxon>
        <taxon>Dikarya</taxon>
        <taxon>Ascomycota</taxon>
        <taxon>Pezizomycotina</taxon>
        <taxon>Dothideomycetes</taxon>
        <taxon>Dothideomycetidae</taxon>
        <taxon>Dothideales</taxon>
        <taxon>Saccotheciaceae</taxon>
        <taxon>Aureobasidium</taxon>
    </lineage>
</organism>
<gene>
    <name evidence="14" type="ORF">M436DRAFT_86700</name>
</gene>
<dbReference type="FunFam" id="3.40.50.720:FF:000182">
    <property type="entry name" value="NAD-dependent malic enzyme"/>
    <property type="match status" value="1"/>
</dbReference>
<name>A0A074W5E2_9PEZI</name>
<evidence type="ECO:0000256" key="8">
    <source>
        <dbReference type="PIRSR" id="PIRSR000106-1"/>
    </source>
</evidence>